<name>A0A4R4UL36_9ACTN</name>
<dbReference type="EMBL" id="SMKO01000229">
    <property type="protein sequence ID" value="TDC89602.1"/>
    <property type="molecule type" value="Genomic_DNA"/>
</dbReference>
<gene>
    <name evidence="2" type="ORF">E1292_44330</name>
</gene>
<feature type="compositionally biased region" description="Low complexity" evidence="1">
    <location>
        <begin position="70"/>
        <end position="88"/>
    </location>
</feature>
<sequence>MTGGPPRPGPAGHVHALPADHRQQPQGVFPWAPGSGRVGGGGAQVLVRGNEASPGIVDQLNALTRRVARPSPTGSTGPPGSAATAPPA</sequence>
<feature type="region of interest" description="Disordered" evidence="1">
    <location>
        <begin position="66"/>
        <end position="88"/>
    </location>
</feature>
<accession>A0A4R4UL36</accession>
<organism evidence="2 3">
    <name type="scientific">Nonomuraea deserti</name>
    <dbReference type="NCBI Taxonomy" id="1848322"/>
    <lineage>
        <taxon>Bacteria</taxon>
        <taxon>Bacillati</taxon>
        <taxon>Actinomycetota</taxon>
        <taxon>Actinomycetes</taxon>
        <taxon>Streptosporangiales</taxon>
        <taxon>Streptosporangiaceae</taxon>
        <taxon>Nonomuraea</taxon>
    </lineage>
</organism>
<reference evidence="2 3" key="1">
    <citation type="submission" date="2019-03" db="EMBL/GenBank/DDBJ databases">
        <title>Draft genome sequences of novel Actinobacteria.</title>
        <authorList>
            <person name="Sahin N."/>
            <person name="Ay H."/>
            <person name="Saygin H."/>
        </authorList>
    </citation>
    <scope>NUCLEOTIDE SEQUENCE [LARGE SCALE GENOMIC DNA]</scope>
    <source>
        <strain evidence="2 3">KC310</strain>
    </source>
</reference>
<evidence type="ECO:0000256" key="1">
    <source>
        <dbReference type="SAM" id="MobiDB-lite"/>
    </source>
</evidence>
<comment type="caution">
    <text evidence="2">The sequence shown here is derived from an EMBL/GenBank/DDBJ whole genome shotgun (WGS) entry which is preliminary data.</text>
</comment>
<keyword evidence="3" id="KW-1185">Reference proteome</keyword>
<dbReference type="RefSeq" id="WP_132605736.1">
    <property type="nucleotide sequence ID" value="NZ_SMKO01000229.1"/>
</dbReference>
<evidence type="ECO:0000313" key="3">
    <source>
        <dbReference type="Proteomes" id="UP000295258"/>
    </source>
</evidence>
<evidence type="ECO:0000313" key="2">
    <source>
        <dbReference type="EMBL" id="TDC89602.1"/>
    </source>
</evidence>
<dbReference type="Proteomes" id="UP000295258">
    <property type="component" value="Unassembled WGS sequence"/>
</dbReference>
<protein>
    <submittedName>
        <fullName evidence="2">Uncharacterized protein</fullName>
    </submittedName>
</protein>
<proteinExistence type="predicted"/>
<dbReference type="AlphaFoldDB" id="A0A4R4UL36"/>